<accession>A0ABV2A3F2</accession>
<gene>
    <name evidence="1" type="ORF">ABUK86_28730</name>
</gene>
<dbReference type="RefSeq" id="WP_267945213.1">
    <property type="nucleotide sequence ID" value="NZ_JBEQNA010000015.1"/>
</dbReference>
<dbReference type="EMBL" id="JBEQNB010000020">
    <property type="protein sequence ID" value="MES0837789.1"/>
    <property type="molecule type" value="Genomic_DNA"/>
</dbReference>
<proteinExistence type="predicted"/>
<dbReference type="Proteomes" id="UP001432401">
    <property type="component" value="Unassembled WGS sequence"/>
</dbReference>
<sequence>MVNGVAHGAVIDRGDLGLVWRCRDVARRGILVLYGESLGKTGEQALDVVDLIEGDRSRPAGFRDVAARFWGS</sequence>
<comment type="caution">
    <text evidence="1">The sequence shown here is derived from an EMBL/GenBank/DDBJ whole genome shotgun (WGS) entry which is preliminary data.</text>
</comment>
<protein>
    <submittedName>
        <fullName evidence="1">Uncharacterized protein</fullName>
    </submittedName>
</protein>
<name>A0ABV2A3F2_9ACTN</name>
<evidence type="ECO:0000313" key="2">
    <source>
        <dbReference type="Proteomes" id="UP001432401"/>
    </source>
</evidence>
<organism evidence="1 2">
    <name type="scientific">Nocardiopsis tropica</name>
    <dbReference type="NCBI Taxonomy" id="109330"/>
    <lineage>
        <taxon>Bacteria</taxon>
        <taxon>Bacillati</taxon>
        <taxon>Actinomycetota</taxon>
        <taxon>Actinomycetes</taxon>
        <taxon>Streptosporangiales</taxon>
        <taxon>Nocardiopsidaceae</taxon>
        <taxon>Nocardiopsis</taxon>
    </lineage>
</organism>
<reference evidence="1 2" key="1">
    <citation type="submission" date="2024-06" db="EMBL/GenBank/DDBJ databases">
        <authorList>
            <person name="Bataeva Y.V."/>
            <person name="Grigorian L.N."/>
            <person name="Solomentsev V.I."/>
        </authorList>
    </citation>
    <scope>NUCLEOTIDE SEQUENCE [LARGE SCALE GENOMIC DNA]</scope>
    <source>
        <strain evidence="2">SCPM-O-B-12605 (RCAM04882)</strain>
    </source>
</reference>
<keyword evidence="2" id="KW-1185">Reference proteome</keyword>
<evidence type="ECO:0000313" key="1">
    <source>
        <dbReference type="EMBL" id="MES0837789.1"/>
    </source>
</evidence>